<gene>
    <name evidence="4" type="ORF">JJB09_21985</name>
</gene>
<comment type="caution">
    <text evidence="4">The sequence shown here is derived from an EMBL/GenBank/DDBJ whole genome shotgun (WGS) entry which is preliminary data.</text>
</comment>
<proteinExistence type="inferred from homology"/>
<comment type="similarity">
    <text evidence="1">Belongs to the ComF/GntX family.</text>
</comment>
<dbReference type="InterPro" id="IPR029057">
    <property type="entry name" value="PRTase-like"/>
</dbReference>
<dbReference type="CDD" id="cd06223">
    <property type="entry name" value="PRTases_typeI"/>
    <property type="match status" value="1"/>
</dbReference>
<dbReference type="InterPro" id="IPR051910">
    <property type="entry name" value="ComF/GntX_DNA_util-trans"/>
</dbReference>
<reference evidence="4" key="1">
    <citation type="submission" date="2021-01" db="EMBL/GenBank/DDBJ databases">
        <title>Rhizobium sp. strain KVB221 16S ribosomal RNA gene Genome sequencing and assembly.</title>
        <authorList>
            <person name="Kang M."/>
        </authorList>
    </citation>
    <scope>NUCLEOTIDE SEQUENCE</scope>
    <source>
        <strain evidence="4">KVB221</strain>
    </source>
</reference>
<accession>A0A936YS28</accession>
<dbReference type="PANTHER" id="PTHR47505">
    <property type="entry name" value="DNA UTILIZATION PROTEIN YHGH"/>
    <property type="match status" value="1"/>
</dbReference>
<evidence type="ECO:0000313" key="4">
    <source>
        <dbReference type="EMBL" id="MBL0374688.1"/>
    </source>
</evidence>
<dbReference type="EMBL" id="JAEQNC010000015">
    <property type="protein sequence ID" value="MBL0374688.1"/>
    <property type="molecule type" value="Genomic_DNA"/>
</dbReference>
<dbReference type="Pfam" id="PF00156">
    <property type="entry name" value="Pribosyltran"/>
    <property type="match status" value="1"/>
</dbReference>
<dbReference type="AlphaFoldDB" id="A0A936YS28"/>
<evidence type="ECO:0000313" key="5">
    <source>
        <dbReference type="Proteomes" id="UP000633219"/>
    </source>
</evidence>
<dbReference type="InterPro" id="IPR044005">
    <property type="entry name" value="DZR_2"/>
</dbReference>
<name>A0A936YS28_9HYPH</name>
<organism evidence="4 5">
    <name type="scientific">Rhizobium setariae</name>
    <dbReference type="NCBI Taxonomy" id="2801340"/>
    <lineage>
        <taxon>Bacteria</taxon>
        <taxon>Pseudomonadati</taxon>
        <taxon>Pseudomonadota</taxon>
        <taxon>Alphaproteobacteria</taxon>
        <taxon>Hyphomicrobiales</taxon>
        <taxon>Rhizobiaceae</taxon>
        <taxon>Rhizobium/Agrobacterium group</taxon>
        <taxon>Rhizobium</taxon>
    </lineage>
</organism>
<dbReference type="Pfam" id="PF18912">
    <property type="entry name" value="DZR_2"/>
    <property type="match status" value="1"/>
</dbReference>
<keyword evidence="5" id="KW-1185">Reference proteome</keyword>
<evidence type="ECO:0000259" key="2">
    <source>
        <dbReference type="Pfam" id="PF00156"/>
    </source>
</evidence>
<feature type="domain" description="Double zinc ribbon" evidence="3">
    <location>
        <begin position="16"/>
        <end position="62"/>
    </location>
</feature>
<dbReference type="RefSeq" id="WP_201663238.1">
    <property type="nucleotide sequence ID" value="NZ_JAEQNC010000015.1"/>
</dbReference>
<evidence type="ECO:0000256" key="1">
    <source>
        <dbReference type="ARBA" id="ARBA00008007"/>
    </source>
</evidence>
<dbReference type="Proteomes" id="UP000633219">
    <property type="component" value="Unassembled WGS sequence"/>
</dbReference>
<feature type="domain" description="Phosphoribosyltransferase" evidence="2">
    <location>
        <begin position="186"/>
        <end position="241"/>
    </location>
</feature>
<dbReference type="InterPro" id="IPR000836">
    <property type="entry name" value="PRTase_dom"/>
</dbReference>
<dbReference type="SUPFAM" id="SSF53271">
    <property type="entry name" value="PRTase-like"/>
    <property type="match status" value="1"/>
</dbReference>
<evidence type="ECO:0000259" key="3">
    <source>
        <dbReference type="Pfam" id="PF18912"/>
    </source>
</evidence>
<dbReference type="PANTHER" id="PTHR47505:SF1">
    <property type="entry name" value="DNA UTILIZATION PROTEIN YHGH"/>
    <property type="match status" value="1"/>
</dbReference>
<dbReference type="Gene3D" id="3.40.50.2020">
    <property type="match status" value="1"/>
</dbReference>
<sequence>MFAVDHLAAMLRRAGDFLFPPACAGCGRMLASHGAVCQRCWQSIAFIERPYCQVLGIPFSHDLGEGFLSAEAIANPPEFDRLRSVCAFDAAARSLVHALKYRDRTELAPMMAGWMARAGKELLADCDVLIPVPLHTRRLLSRRFNQAAELAFAVSRQTGKPMLATAVRRTRNTAHQVGLGRAGREDNVRGAFTVTVNGKQEVMGKRIVLIDDVYTTGATVSAIARALRRAGAADIAVLTFARALPDTI</sequence>
<protein>
    <submittedName>
        <fullName evidence="4">ComF family protein</fullName>
    </submittedName>
</protein>